<dbReference type="Pfam" id="PF22013">
    <property type="entry name" value="PG_1098_Fer"/>
    <property type="match status" value="1"/>
</dbReference>
<dbReference type="PATRIC" id="fig|641526.4.peg.3415"/>
<feature type="domain" description="PG-1098 ferredoxin-like" evidence="2">
    <location>
        <begin position="83"/>
        <end position="125"/>
    </location>
</feature>
<dbReference type="InterPro" id="IPR029063">
    <property type="entry name" value="SAM-dependent_MTases_sf"/>
</dbReference>
<dbReference type="AlphaFoldDB" id="S7X3X6"/>
<dbReference type="Pfam" id="PF18096">
    <property type="entry name" value="Thump_like"/>
    <property type="match status" value="1"/>
</dbReference>
<keyword evidence="4" id="KW-1185">Reference proteome</keyword>
<proteinExistence type="predicted"/>
<name>S7X3X6_9FLAO</name>
<keyword evidence="3" id="KW-0489">Methyltransferase</keyword>
<dbReference type="InterPro" id="IPR054168">
    <property type="entry name" value="PG_1098_Fer"/>
</dbReference>
<dbReference type="GO" id="GO:0008168">
    <property type="term" value="F:methyltransferase activity"/>
    <property type="evidence" value="ECO:0007669"/>
    <property type="project" value="UniProtKB-KW"/>
</dbReference>
<evidence type="ECO:0000259" key="1">
    <source>
        <dbReference type="Pfam" id="PF18096"/>
    </source>
</evidence>
<feature type="domain" description="THUMP-like" evidence="1">
    <location>
        <begin position="126"/>
        <end position="195"/>
    </location>
</feature>
<dbReference type="STRING" id="641526.ADIWIN_3445"/>
<accession>S7X3X6</accession>
<gene>
    <name evidence="3" type="ORF">ADIWIN_3445</name>
</gene>
<dbReference type="Proteomes" id="UP000014962">
    <property type="component" value="Unassembled WGS sequence"/>
</dbReference>
<dbReference type="InterPro" id="IPR041497">
    <property type="entry name" value="Thump-like"/>
</dbReference>
<dbReference type="Gene3D" id="3.40.50.150">
    <property type="entry name" value="Vaccinia Virus protein VP39"/>
    <property type="match status" value="1"/>
</dbReference>
<dbReference type="eggNOG" id="COG2265">
    <property type="taxonomic scope" value="Bacteria"/>
</dbReference>
<evidence type="ECO:0000313" key="4">
    <source>
        <dbReference type="Proteomes" id="UP000014962"/>
    </source>
</evidence>
<keyword evidence="3" id="KW-0808">Transferase</keyword>
<comment type="caution">
    <text evidence="3">The sequence shown here is derived from an EMBL/GenBank/DDBJ whole genome shotgun (WGS) entry which is preliminary data.</text>
</comment>
<reference evidence="3 4" key="1">
    <citation type="journal article" date="2013" name="Genome Announc.">
        <title>Draft Genome Sequence of Winogradskyella psychrotolerans RS-3T, Isolated from the Marine Transect of Kongsfjorden, Ny-Alesund, Svalbard, Arctic Ocean.</title>
        <authorList>
            <person name="Kumar Pinnaka A."/>
            <person name="Ara S."/>
            <person name="Singh A."/>
            <person name="Shivaji S."/>
        </authorList>
    </citation>
    <scope>NUCLEOTIDE SEQUENCE [LARGE SCALE GENOMIC DNA]</scope>
    <source>
        <strain evidence="3 4">RS-3</strain>
    </source>
</reference>
<protein>
    <submittedName>
        <fullName evidence="3">SAM-dependent methyltransferase</fullName>
    </submittedName>
</protein>
<evidence type="ECO:0000313" key="3">
    <source>
        <dbReference type="EMBL" id="EPR70798.1"/>
    </source>
</evidence>
<evidence type="ECO:0000259" key="2">
    <source>
        <dbReference type="Pfam" id="PF22013"/>
    </source>
</evidence>
<sequence length="197" mass="22410">MMIKTSPLLDLSATLSDLNYVKEIHVVAVNNEVKELLWLLQRNFNGDVLIKTVNLQKDASQNFNFSFNDEPEAIATYNEPLTYLYEPNAAVLKSGSFNSVSTLLNVDKLHKHSHLYTSQTLIDFPGRRFIIEKILPFNKKTFSKEKISKANITTRNFPLSVNDIRKKLKVKDGGNTYLFFSTDCNDSKIIIVCSKAD</sequence>
<organism evidence="3 4">
    <name type="scientific">Winogradskyella psychrotolerans RS-3</name>
    <dbReference type="NCBI Taxonomy" id="641526"/>
    <lineage>
        <taxon>Bacteria</taxon>
        <taxon>Pseudomonadati</taxon>
        <taxon>Bacteroidota</taxon>
        <taxon>Flavobacteriia</taxon>
        <taxon>Flavobacteriales</taxon>
        <taxon>Flavobacteriaceae</taxon>
        <taxon>Winogradskyella</taxon>
    </lineage>
</organism>
<dbReference type="GO" id="GO:0032259">
    <property type="term" value="P:methylation"/>
    <property type="evidence" value="ECO:0007669"/>
    <property type="project" value="UniProtKB-KW"/>
</dbReference>
<dbReference type="EMBL" id="ATMR01000176">
    <property type="protein sequence ID" value="EPR70798.1"/>
    <property type="molecule type" value="Genomic_DNA"/>
</dbReference>